<evidence type="ECO:0000313" key="2">
    <source>
        <dbReference type="EMBL" id="HED09974.1"/>
    </source>
</evidence>
<organism evidence="2">
    <name type="scientific">Caldithrix abyssi</name>
    <dbReference type="NCBI Taxonomy" id="187145"/>
    <lineage>
        <taxon>Bacteria</taxon>
        <taxon>Pseudomonadati</taxon>
        <taxon>Calditrichota</taxon>
        <taxon>Calditrichia</taxon>
        <taxon>Calditrichales</taxon>
        <taxon>Calditrichaceae</taxon>
        <taxon>Caldithrix</taxon>
    </lineage>
</organism>
<name>A0A7V1LYM1_CALAY</name>
<dbReference type="PANTHER" id="PTHR34448:SF1">
    <property type="entry name" value="BLL6088 PROTEIN"/>
    <property type="match status" value="1"/>
</dbReference>
<dbReference type="GO" id="GO:0046872">
    <property type="term" value="F:metal ion binding"/>
    <property type="evidence" value="ECO:0007669"/>
    <property type="project" value="UniProtKB-KW"/>
</dbReference>
<gene>
    <name evidence="2" type="ORF">ENJ10_04755</name>
</gene>
<dbReference type="GO" id="GO:0006508">
    <property type="term" value="P:proteolysis"/>
    <property type="evidence" value="ECO:0007669"/>
    <property type="project" value="InterPro"/>
</dbReference>
<dbReference type="Proteomes" id="UP000886005">
    <property type="component" value="Unassembled WGS sequence"/>
</dbReference>
<dbReference type="AlphaFoldDB" id="A0A7V1LYM1"/>
<proteinExistence type="predicted"/>
<reference evidence="2" key="1">
    <citation type="journal article" date="2020" name="mSystems">
        <title>Genome- and Community-Level Interaction Insights into Carbon Utilization and Element Cycling Functions of Hydrothermarchaeota in Hydrothermal Sediment.</title>
        <authorList>
            <person name="Zhou Z."/>
            <person name="Liu Y."/>
            <person name="Xu W."/>
            <person name="Pan J."/>
            <person name="Luo Z.H."/>
            <person name="Li M."/>
        </authorList>
    </citation>
    <scope>NUCLEOTIDE SEQUENCE [LARGE SCALE GENOMIC DNA]</scope>
    <source>
        <strain evidence="2">HyVt-456</strain>
    </source>
</reference>
<dbReference type="GO" id="GO:0004177">
    <property type="term" value="F:aminopeptidase activity"/>
    <property type="evidence" value="ECO:0007669"/>
    <property type="project" value="UniProtKB-KW"/>
</dbReference>
<protein>
    <submittedName>
        <fullName evidence="2">Aminopeptidase</fullName>
    </submittedName>
</protein>
<dbReference type="SUPFAM" id="SSF144052">
    <property type="entry name" value="Thermophilic metalloprotease-like"/>
    <property type="match status" value="1"/>
</dbReference>
<keyword evidence="2" id="KW-0031">Aminopeptidase</keyword>
<dbReference type="Pfam" id="PF26233">
    <property type="entry name" value="NicX"/>
    <property type="match status" value="1"/>
</dbReference>
<comment type="caution">
    <text evidence="2">The sequence shown here is derived from an EMBL/GenBank/DDBJ whole genome shotgun (WGS) entry which is preliminary data.</text>
</comment>
<dbReference type="InterPro" id="IPR058739">
    <property type="entry name" value="NicX"/>
</dbReference>
<sequence>MDQNLFNAVKSGLLDCLNLQASETLLVVTDDDTREVAEAFYQGGREWAASSHMICMKTAEVDGQEPDPPVAELMQKYDVVVCPTRRSLTHTDAKRNACKRGARVATLPGITKDVFVRTMQADYNKVAGRTYQMSALLEKGRVVTIRTAAGTDLTLPIGDMPVISSTGLIREKGKGGNLPSGESFLCPVEGESHGTLVVDASFSGIGKLNSPITIKIKEGKARDFSGGEQARVLEKRLRAFGDAGLVVAELGVGTNESATISGMILEDEKVFGTIHIAFGNNISMGGHNNVGIHLDGVVLKPNMWIDDLQVIKEGDWLV</sequence>
<dbReference type="EMBL" id="DRLD01000126">
    <property type="protein sequence ID" value="HED09974.1"/>
    <property type="molecule type" value="Genomic_DNA"/>
</dbReference>
<keyword evidence="1" id="KW-0479">Metal-binding</keyword>
<keyword evidence="2" id="KW-0378">Hydrolase</keyword>
<keyword evidence="2" id="KW-0645">Protease</keyword>
<accession>A0A7V1LYM1</accession>
<dbReference type="PANTHER" id="PTHR34448">
    <property type="entry name" value="AMINOPEPTIDASE"/>
    <property type="match status" value="1"/>
</dbReference>
<evidence type="ECO:0000256" key="1">
    <source>
        <dbReference type="ARBA" id="ARBA00022723"/>
    </source>
</evidence>
<dbReference type="InterPro" id="IPR052170">
    <property type="entry name" value="M29_Exopeptidase"/>
</dbReference>